<keyword evidence="5" id="KW-0547">Nucleotide-binding</keyword>
<dbReference type="GO" id="GO:0046677">
    <property type="term" value="P:response to antibiotic"/>
    <property type="evidence" value="ECO:0007669"/>
    <property type="project" value="UniProtKB-KW"/>
</dbReference>
<keyword evidence="7" id="KW-1278">Translocase</keyword>
<gene>
    <name evidence="11" type="ORF">E1262_23335</name>
</gene>
<dbReference type="AlphaFoldDB" id="A0A4R5A2I6"/>
<keyword evidence="4" id="KW-1003">Cell membrane</keyword>
<dbReference type="InterPro" id="IPR003593">
    <property type="entry name" value="AAA+_ATPase"/>
</dbReference>
<dbReference type="InterPro" id="IPR003439">
    <property type="entry name" value="ABC_transporter-like_ATP-bd"/>
</dbReference>
<dbReference type="OrthoDB" id="9804819at2"/>
<dbReference type="PANTHER" id="PTHR42711">
    <property type="entry name" value="ABC TRANSPORTER ATP-BINDING PROTEIN"/>
    <property type="match status" value="1"/>
</dbReference>
<proteinExistence type="inferred from homology"/>
<dbReference type="FunFam" id="3.40.50.300:FF:000589">
    <property type="entry name" value="ABC transporter, ATP-binding subunit"/>
    <property type="match status" value="1"/>
</dbReference>
<comment type="similarity">
    <text evidence="2">Belongs to the ABC transporter superfamily.</text>
</comment>
<evidence type="ECO:0000259" key="10">
    <source>
        <dbReference type="PROSITE" id="PS50893"/>
    </source>
</evidence>
<sequence length="295" mass="31664">MTTTTAIRVRGLRKAYAGVTAVDGLDLDVAHGEVFALLGPNGAGKTTTVEILEGYRRRDVGEVSVLGADPARPDAGWRARIGIVLQSSGGHDELSVGELVHHFAGYYPDARDPDEVIASVGLDEKRGTRARHLSGGQRRRLDVALGILGNPALLFLDEPTTGFDPEARREFWALISSLADGGTTIILTTHYLDEAEHLADRVGVITAGRVVALDTPDRLGGRDQDRAVVRWIDDGRPHTEHTSEPTALIARLAQRLGGEVPGLTVSRPTLEDVYLRLIGEPATPTTSIETLEPAP</sequence>
<name>A0A4R5A2I6_9ACTN</name>
<dbReference type="InterPro" id="IPR050763">
    <property type="entry name" value="ABC_transporter_ATP-binding"/>
</dbReference>
<evidence type="ECO:0000256" key="5">
    <source>
        <dbReference type="ARBA" id="ARBA00022741"/>
    </source>
</evidence>
<comment type="caution">
    <text evidence="11">The sequence shown here is derived from an EMBL/GenBank/DDBJ whole genome shotgun (WGS) entry which is preliminary data.</text>
</comment>
<evidence type="ECO:0000256" key="2">
    <source>
        <dbReference type="ARBA" id="ARBA00005417"/>
    </source>
</evidence>
<dbReference type="InterPro" id="IPR027417">
    <property type="entry name" value="P-loop_NTPase"/>
</dbReference>
<dbReference type="PANTHER" id="PTHR42711:SF5">
    <property type="entry name" value="ABC TRANSPORTER ATP-BINDING PROTEIN NATA"/>
    <property type="match status" value="1"/>
</dbReference>
<accession>A0A4R5A2I6</accession>
<dbReference type="GO" id="GO:0016887">
    <property type="term" value="F:ATP hydrolysis activity"/>
    <property type="evidence" value="ECO:0007669"/>
    <property type="project" value="InterPro"/>
</dbReference>
<evidence type="ECO:0000256" key="4">
    <source>
        <dbReference type="ARBA" id="ARBA00022475"/>
    </source>
</evidence>
<dbReference type="SUPFAM" id="SSF52540">
    <property type="entry name" value="P-loop containing nucleoside triphosphate hydrolases"/>
    <property type="match status" value="1"/>
</dbReference>
<dbReference type="CDD" id="cd03230">
    <property type="entry name" value="ABC_DR_subfamily_A"/>
    <property type="match status" value="1"/>
</dbReference>
<evidence type="ECO:0000256" key="6">
    <source>
        <dbReference type="ARBA" id="ARBA00022840"/>
    </source>
</evidence>
<organism evidence="11 12">
    <name type="scientific">Jiangella aurantiaca</name>
    <dbReference type="NCBI Taxonomy" id="2530373"/>
    <lineage>
        <taxon>Bacteria</taxon>
        <taxon>Bacillati</taxon>
        <taxon>Actinomycetota</taxon>
        <taxon>Actinomycetes</taxon>
        <taxon>Jiangellales</taxon>
        <taxon>Jiangellaceae</taxon>
        <taxon>Jiangella</taxon>
    </lineage>
</organism>
<protein>
    <submittedName>
        <fullName evidence="11">ABC transporter ATP-binding protein</fullName>
    </submittedName>
</protein>
<dbReference type="PROSITE" id="PS00211">
    <property type="entry name" value="ABC_TRANSPORTER_1"/>
    <property type="match status" value="1"/>
</dbReference>
<evidence type="ECO:0000256" key="9">
    <source>
        <dbReference type="ARBA" id="ARBA00023251"/>
    </source>
</evidence>
<keyword evidence="9" id="KW-0046">Antibiotic resistance</keyword>
<feature type="domain" description="ABC transporter" evidence="10">
    <location>
        <begin position="7"/>
        <end position="232"/>
    </location>
</feature>
<dbReference type="Pfam" id="PF00005">
    <property type="entry name" value="ABC_tran"/>
    <property type="match status" value="1"/>
</dbReference>
<dbReference type="GO" id="GO:0005524">
    <property type="term" value="F:ATP binding"/>
    <property type="evidence" value="ECO:0007669"/>
    <property type="project" value="UniProtKB-KW"/>
</dbReference>
<evidence type="ECO:0000256" key="3">
    <source>
        <dbReference type="ARBA" id="ARBA00022448"/>
    </source>
</evidence>
<comment type="subcellular location">
    <subcellularLocation>
        <location evidence="1">Cell membrane</location>
        <topology evidence="1">Peripheral membrane protein</topology>
    </subcellularLocation>
</comment>
<dbReference type="InterPro" id="IPR017871">
    <property type="entry name" value="ABC_transporter-like_CS"/>
</dbReference>
<dbReference type="RefSeq" id="WP_132106134.1">
    <property type="nucleotide sequence ID" value="NZ_SMLB01000044.1"/>
</dbReference>
<dbReference type="Proteomes" id="UP000295217">
    <property type="component" value="Unassembled WGS sequence"/>
</dbReference>
<keyword evidence="12" id="KW-1185">Reference proteome</keyword>
<keyword evidence="3" id="KW-0813">Transport</keyword>
<evidence type="ECO:0000313" key="12">
    <source>
        <dbReference type="Proteomes" id="UP000295217"/>
    </source>
</evidence>
<evidence type="ECO:0000256" key="1">
    <source>
        <dbReference type="ARBA" id="ARBA00004202"/>
    </source>
</evidence>
<dbReference type="GO" id="GO:0005886">
    <property type="term" value="C:plasma membrane"/>
    <property type="evidence" value="ECO:0007669"/>
    <property type="project" value="UniProtKB-SubCell"/>
</dbReference>
<dbReference type="PROSITE" id="PS50893">
    <property type="entry name" value="ABC_TRANSPORTER_2"/>
    <property type="match status" value="1"/>
</dbReference>
<dbReference type="Gene3D" id="3.40.50.300">
    <property type="entry name" value="P-loop containing nucleotide triphosphate hydrolases"/>
    <property type="match status" value="1"/>
</dbReference>
<reference evidence="11 12" key="1">
    <citation type="submission" date="2019-02" db="EMBL/GenBank/DDBJ databases">
        <title>Draft genome sequences of novel Actinobacteria.</title>
        <authorList>
            <person name="Sahin N."/>
            <person name="Ay H."/>
            <person name="Saygin H."/>
        </authorList>
    </citation>
    <scope>NUCLEOTIDE SEQUENCE [LARGE SCALE GENOMIC DNA]</scope>
    <source>
        <strain evidence="11 12">8K307</strain>
    </source>
</reference>
<evidence type="ECO:0000256" key="7">
    <source>
        <dbReference type="ARBA" id="ARBA00022967"/>
    </source>
</evidence>
<evidence type="ECO:0000313" key="11">
    <source>
        <dbReference type="EMBL" id="TDD66023.1"/>
    </source>
</evidence>
<keyword evidence="6 11" id="KW-0067">ATP-binding</keyword>
<dbReference type="EMBL" id="SMLB01000044">
    <property type="protein sequence ID" value="TDD66023.1"/>
    <property type="molecule type" value="Genomic_DNA"/>
</dbReference>
<evidence type="ECO:0000256" key="8">
    <source>
        <dbReference type="ARBA" id="ARBA00023136"/>
    </source>
</evidence>
<dbReference type="SMART" id="SM00382">
    <property type="entry name" value="AAA"/>
    <property type="match status" value="1"/>
</dbReference>
<keyword evidence="8" id="KW-0472">Membrane</keyword>